<dbReference type="GeneID" id="92355119"/>
<dbReference type="RefSeq" id="WP_369609753.1">
    <property type="nucleotide sequence ID" value="NZ_AP031322.1"/>
</dbReference>
<dbReference type="EMBL" id="AP031322">
    <property type="protein sequence ID" value="BFH74223.1"/>
    <property type="molecule type" value="Genomic_DNA"/>
</dbReference>
<protein>
    <submittedName>
        <fullName evidence="1">Uncharacterized protein</fullName>
    </submittedName>
</protein>
<dbReference type="AlphaFoldDB" id="A0AAT9GTM9"/>
<evidence type="ECO:0000313" key="1">
    <source>
        <dbReference type="EMBL" id="BFH74223.1"/>
    </source>
</evidence>
<dbReference type="KEGG" id="sjv:SJAV_21670"/>
<organism evidence="1">
    <name type="scientific">Sulfurisphaera javensis</name>
    <dbReference type="NCBI Taxonomy" id="2049879"/>
    <lineage>
        <taxon>Archaea</taxon>
        <taxon>Thermoproteota</taxon>
        <taxon>Thermoprotei</taxon>
        <taxon>Sulfolobales</taxon>
        <taxon>Sulfolobaceae</taxon>
        <taxon>Sulfurisphaera</taxon>
    </lineage>
</organism>
<gene>
    <name evidence="1" type="ORF">SJAV_21670</name>
</gene>
<name>A0AAT9GTM9_9CREN</name>
<accession>A0AAT9GTM9</accession>
<proteinExistence type="predicted"/>
<sequence length="70" mass="8278">MIKKKRKKSRFQNFVESAYNDVVTALNLHDLIQIKESSKERESLEVVKINHMGAATEKLIRQYTRFIQLL</sequence>
<reference evidence="1" key="1">
    <citation type="submission" date="2024-03" db="EMBL/GenBank/DDBJ databases">
        <title>Complete genome sequence of Sulfurisphaera javensis strain KD-1.</title>
        <authorList>
            <person name="Sakai H."/>
            <person name="Nur N."/>
            <person name="Suwanto A."/>
            <person name="Kurosawa N."/>
        </authorList>
    </citation>
    <scope>NUCLEOTIDE SEQUENCE</scope>
    <source>
        <strain evidence="1">KD-1</strain>
    </source>
</reference>